<dbReference type="Proteomes" id="UP001165083">
    <property type="component" value="Unassembled WGS sequence"/>
</dbReference>
<name>A0A9W7DCY2_9STRA</name>
<sequence length="236" mass="26425">MQQVCSRPLTSRSEQRLLKLLQLGDFAPKEEEDRVVNSRLSSKQQSATPTEPTSEIMERNTSILTAAGDEDEDGDEKVELQQMLPSDEQQNLQMPGEIQQEQEEKQQYSRQLRRDDSTTSTDPASDDMDNRGERSLSAPLTPPLQVSTRPFSMSLSTKNMKQVVFEANSGETDLVSLKEGGRDSASSSSDFSSTPERHYFGQIKKCIASIEDLMDSSRKLEIRIREKQAKGATQSS</sequence>
<evidence type="ECO:0000313" key="2">
    <source>
        <dbReference type="EMBL" id="GMF65571.1"/>
    </source>
</evidence>
<protein>
    <submittedName>
        <fullName evidence="2">Unnamed protein product</fullName>
    </submittedName>
</protein>
<feature type="compositionally biased region" description="Polar residues" evidence="1">
    <location>
        <begin position="83"/>
        <end position="93"/>
    </location>
</feature>
<feature type="compositionally biased region" description="Polar residues" evidence="1">
    <location>
        <begin position="38"/>
        <end position="64"/>
    </location>
</feature>
<organism evidence="2 3">
    <name type="scientific">Phytophthora lilii</name>
    <dbReference type="NCBI Taxonomy" id="2077276"/>
    <lineage>
        <taxon>Eukaryota</taxon>
        <taxon>Sar</taxon>
        <taxon>Stramenopiles</taxon>
        <taxon>Oomycota</taxon>
        <taxon>Peronosporomycetes</taxon>
        <taxon>Peronosporales</taxon>
        <taxon>Peronosporaceae</taxon>
        <taxon>Phytophthora</taxon>
    </lineage>
</organism>
<feature type="compositionally biased region" description="Low complexity" evidence="1">
    <location>
        <begin position="183"/>
        <end position="193"/>
    </location>
</feature>
<dbReference type="EMBL" id="BSXW01012483">
    <property type="protein sequence ID" value="GMF65571.1"/>
    <property type="molecule type" value="Genomic_DNA"/>
</dbReference>
<feature type="region of interest" description="Disordered" evidence="1">
    <location>
        <begin position="175"/>
        <end position="196"/>
    </location>
</feature>
<dbReference type="OrthoDB" id="167675at2759"/>
<reference evidence="2" key="1">
    <citation type="submission" date="2023-04" db="EMBL/GenBank/DDBJ databases">
        <title>Phytophthora lilii NBRC 32176.</title>
        <authorList>
            <person name="Ichikawa N."/>
            <person name="Sato H."/>
            <person name="Tonouchi N."/>
        </authorList>
    </citation>
    <scope>NUCLEOTIDE SEQUENCE</scope>
    <source>
        <strain evidence="2">NBRC 32176</strain>
    </source>
</reference>
<dbReference type="AlphaFoldDB" id="A0A9W7DCY2"/>
<evidence type="ECO:0000313" key="3">
    <source>
        <dbReference type="Proteomes" id="UP001165083"/>
    </source>
</evidence>
<feature type="compositionally biased region" description="Polar residues" evidence="1">
    <location>
        <begin position="144"/>
        <end position="153"/>
    </location>
</feature>
<proteinExistence type="predicted"/>
<evidence type="ECO:0000256" key="1">
    <source>
        <dbReference type="SAM" id="MobiDB-lite"/>
    </source>
</evidence>
<accession>A0A9W7DCY2</accession>
<gene>
    <name evidence="2" type="ORF">Plil01_001821200</name>
</gene>
<feature type="compositionally biased region" description="Basic and acidic residues" evidence="1">
    <location>
        <begin position="102"/>
        <end position="117"/>
    </location>
</feature>
<keyword evidence="3" id="KW-1185">Reference proteome</keyword>
<comment type="caution">
    <text evidence="2">The sequence shown here is derived from an EMBL/GenBank/DDBJ whole genome shotgun (WGS) entry which is preliminary data.</text>
</comment>
<feature type="region of interest" description="Disordered" evidence="1">
    <location>
        <begin position="30"/>
        <end position="153"/>
    </location>
</feature>